<dbReference type="InterPro" id="IPR025559">
    <property type="entry name" value="Eis_dom"/>
</dbReference>
<gene>
    <name evidence="6" type="ORF">E1298_38210</name>
</gene>
<keyword evidence="2 4" id="KW-0808">Transferase</keyword>
<dbReference type="InterPro" id="IPR051554">
    <property type="entry name" value="Acetyltransferase_Eis"/>
</dbReference>
<sequence>MPPEPRGAAVKVRAATEDEWDALDAVLGEAYGREQPPDVRAVQRGVFEVDRALVAEDGDRMCGCLACFSLRVSAPGGVVVPTAGVTWGGVLPTHRRRGVLTMLLRHLLDEIRQDGREPLAALFTTEPQIYGRYGFGPASQEISLSIPRHVLGNVPGDQGIRLTSVDPAEALTATERIYADVVPLRPGMPVRDDAWARYVIADPPSMRAGASRLRCVLAHRGGTTLGYVRYATAARTDHGLPAGTVRLRDIAATEPAAYAALWRFVLDMDLTSTIAVARLPVDDALLHLMADPRAARPTVSDQLQVRLVDVGRALASRRYARDVDVVLRVDDPFCPWNTRHWRLSADSTGAVCEPTAARPDISLDAADLGSIYLGGFTLRALAQTGRVNVADPAALAAVSRAFSNDLAPFCPHRF</sequence>
<feature type="binding site" evidence="4">
    <location>
        <begin position="96"/>
        <end position="101"/>
    </location>
    <ligand>
        <name>acetyl-CoA</name>
        <dbReference type="ChEBI" id="CHEBI:57288"/>
    </ligand>
</feature>
<dbReference type="EMBL" id="SMKU01000335">
    <property type="protein sequence ID" value="TDD68675.1"/>
    <property type="molecule type" value="Genomic_DNA"/>
</dbReference>
<evidence type="ECO:0000256" key="2">
    <source>
        <dbReference type="ARBA" id="ARBA00022679"/>
    </source>
</evidence>
<dbReference type="Pfam" id="PF13530">
    <property type="entry name" value="SCP2_2"/>
    <property type="match status" value="1"/>
</dbReference>
<dbReference type="InterPro" id="IPR041380">
    <property type="entry name" value="Acetyltransf_17"/>
</dbReference>
<reference evidence="6 7" key="1">
    <citation type="submission" date="2019-03" db="EMBL/GenBank/DDBJ databases">
        <title>Draft genome sequences of novel Actinobacteria.</title>
        <authorList>
            <person name="Sahin N."/>
            <person name="Ay H."/>
            <person name="Saygin H."/>
        </authorList>
    </citation>
    <scope>NUCLEOTIDE SEQUENCE [LARGE SCALE GENOMIC DNA]</scope>
    <source>
        <strain evidence="6 7">H3C3</strain>
    </source>
</reference>
<feature type="binding site" evidence="4">
    <location>
        <begin position="125"/>
        <end position="126"/>
    </location>
    <ligand>
        <name>acetyl-CoA</name>
        <dbReference type="ChEBI" id="CHEBI:57288"/>
    </ligand>
</feature>
<keyword evidence="3 4" id="KW-0012">Acyltransferase</keyword>
<dbReference type="Pfam" id="PF17668">
    <property type="entry name" value="Acetyltransf_17"/>
    <property type="match status" value="1"/>
</dbReference>
<comment type="caution">
    <text evidence="4">Lacks conserved residue(s) required for the propagation of feature annotation.</text>
</comment>
<dbReference type="GO" id="GO:0034069">
    <property type="term" value="F:aminoglycoside N-acetyltransferase activity"/>
    <property type="evidence" value="ECO:0007669"/>
    <property type="project" value="TreeGrafter"/>
</dbReference>
<dbReference type="HAMAP" id="MF_01812">
    <property type="entry name" value="Eis"/>
    <property type="match status" value="1"/>
</dbReference>
<feature type="active site" description="Proton donor" evidence="4">
    <location>
        <position position="130"/>
    </location>
</feature>
<comment type="caution">
    <text evidence="6">The sequence shown here is derived from an EMBL/GenBank/DDBJ whole genome shotgun (WGS) entry which is preliminary data.</text>
</comment>
<dbReference type="GO" id="GO:0030649">
    <property type="term" value="P:aminoglycoside antibiotic catabolic process"/>
    <property type="evidence" value="ECO:0007669"/>
    <property type="project" value="TreeGrafter"/>
</dbReference>
<dbReference type="Pfam" id="PF13527">
    <property type="entry name" value="Acetyltransf_9"/>
    <property type="match status" value="1"/>
</dbReference>
<dbReference type="InterPro" id="IPR000182">
    <property type="entry name" value="GNAT_dom"/>
</dbReference>
<dbReference type="PANTHER" id="PTHR37817:SF1">
    <property type="entry name" value="N-ACETYLTRANSFERASE EIS"/>
    <property type="match status" value="1"/>
</dbReference>
<accession>A0A4R5AAI5</accession>
<dbReference type="SUPFAM" id="SSF55718">
    <property type="entry name" value="SCP-like"/>
    <property type="match status" value="1"/>
</dbReference>
<dbReference type="PROSITE" id="PS51186">
    <property type="entry name" value="GNAT"/>
    <property type="match status" value="1"/>
</dbReference>
<dbReference type="OrthoDB" id="8399956at2"/>
<feature type="active site" description="Proton acceptor; via carboxylate" evidence="4">
    <location>
        <position position="414"/>
    </location>
</feature>
<evidence type="ECO:0000256" key="3">
    <source>
        <dbReference type="ARBA" id="ARBA00023315"/>
    </source>
</evidence>
<feature type="domain" description="N-acetyltransferase" evidence="5">
    <location>
        <begin position="10"/>
        <end position="157"/>
    </location>
</feature>
<dbReference type="Gene3D" id="3.40.630.30">
    <property type="match status" value="2"/>
</dbReference>
<dbReference type="InterPro" id="IPR022902">
    <property type="entry name" value="NAcTrfase_Eis"/>
</dbReference>
<evidence type="ECO:0000313" key="6">
    <source>
        <dbReference type="EMBL" id="TDD68675.1"/>
    </source>
</evidence>
<comment type="subunit">
    <text evidence="4">Homohexamer; trimer of dimers.</text>
</comment>
<dbReference type="PANTHER" id="PTHR37817">
    <property type="entry name" value="N-ACETYLTRANSFERASE EIS"/>
    <property type="match status" value="1"/>
</dbReference>
<proteinExistence type="inferred from homology"/>
<dbReference type="InterPro" id="IPR016181">
    <property type="entry name" value="Acyl_CoA_acyltransferase"/>
</dbReference>
<protein>
    <submittedName>
        <fullName evidence="6">GNAT family N-acetyltransferase</fullName>
    </submittedName>
</protein>
<dbReference type="Proteomes" id="UP000294513">
    <property type="component" value="Unassembled WGS sequence"/>
</dbReference>
<dbReference type="InterPro" id="IPR036527">
    <property type="entry name" value="SCP2_sterol-bd_dom_sf"/>
</dbReference>
<comment type="similarity">
    <text evidence="1 4">Belongs to the acetyltransferase Eis family.</text>
</comment>
<evidence type="ECO:0000256" key="1">
    <source>
        <dbReference type="ARBA" id="ARBA00009213"/>
    </source>
</evidence>
<dbReference type="AlphaFoldDB" id="A0A4R5AAI5"/>
<dbReference type="Gene3D" id="3.30.1050.10">
    <property type="entry name" value="SCP2 sterol-binding domain"/>
    <property type="match status" value="1"/>
</dbReference>
<keyword evidence="7" id="KW-1185">Reference proteome</keyword>
<organism evidence="6 7">
    <name type="scientific">Actinomadura rubrisoli</name>
    <dbReference type="NCBI Taxonomy" id="2530368"/>
    <lineage>
        <taxon>Bacteria</taxon>
        <taxon>Bacillati</taxon>
        <taxon>Actinomycetota</taxon>
        <taxon>Actinomycetes</taxon>
        <taxon>Streptosporangiales</taxon>
        <taxon>Thermomonosporaceae</taxon>
        <taxon>Actinomadura</taxon>
    </lineage>
</organism>
<dbReference type="SUPFAM" id="SSF55729">
    <property type="entry name" value="Acyl-CoA N-acyltransferases (Nat)"/>
    <property type="match status" value="1"/>
</dbReference>
<dbReference type="CDD" id="cd04301">
    <property type="entry name" value="NAT_SF"/>
    <property type="match status" value="1"/>
</dbReference>
<name>A0A4R5AAI5_9ACTN</name>
<dbReference type="NCBIfam" id="NF002367">
    <property type="entry name" value="PRK01346.1-4"/>
    <property type="match status" value="1"/>
</dbReference>
<evidence type="ECO:0000259" key="5">
    <source>
        <dbReference type="PROSITE" id="PS51186"/>
    </source>
</evidence>
<evidence type="ECO:0000313" key="7">
    <source>
        <dbReference type="Proteomes" id="UP000294513"/>
    </source>
</evidence>
<evidence type="ECO:0000256" key="4">
    <source>
        <dbReference type="HAMAP-Rule" id="MF_01812"/>
    </source>
</evidence>